<dbReference type="GO" id="GO:0005783">
    <property type="term" value="C:endoplasmic reticulum"/>
    <property type="evidence" value="ECO:0007669"/>
    <property type="project" value="TreeGrafter"/>
</dbReference>
<dbReference type="InterPro" id="IPR002347">
    <property type="entry name" value="SDR_fam"/>
</dbReference>
<sequence>MLSPTETALAVLFALSAGVLLLPRLYAALAFLHLYTLHRSALRSYVHSPRSFALVTGASDGIGRALALELAGLGFNLILHGRNGEKLERVRAEVLAHLGQGEGPQAREVRVWVQDAAERDIDWEAVGRMWADLELTVLVNNVGASAIESEPLDRQPLAYVNRSVQLNALFPFNLTHTVLPLLRALPSPTLVLTVGSMAGELPPPHFAAYSASKAFLERFVHALDLDERLVQRSRVRFHYLQTATVMNSSGVIKRTGWDVPTSEDYARGAVQVVGARRRKVFPWMAHGLQAAVLPLLPDWLTEQIIVKAVSDLAKEE</sequence>
<dbReference type="EMBL" id="KV424009">
    <property type="protein sequence ID" value="KZT54694.1"/>
    <property type="molecule type" value="Genomic_DNA"/>
</dbReference>
<dbReference type="PANTHER" id="PTHR43899">
    <property type="entry name" value="RH59310P"/>
    <property type="match status" value="1"/>
</dbReference>
<gene>
    <name evidence="3" type="ORF">CALCODRAFT_499514</name>
</gene>
<dbReference type="STRING" id="1353952.A0A165EEG7"/>
<dbReference type="PANTHER" id="PTHR43899:SF13">
    <property type="entry name" value="RH59310P"/>
    <property type="match status" value="1"/>
</dbReference>
<dbReference type="Gene3D" id="3.40.50.720">
    <property type="entry name" value="NAD(P)-binding Rossmann-like Domain"/>
    <property type="match status" value="1"/>
</dbReference>
<keyword evidence="4" id="KW-1185">Reference proteome</keyword>
<evidence type="ECO:0000313" key="4">
    <source>
        <dbReference type="Proteomes" id="UP000076842"/>
    </source>
</evidence>
<name>A0A165EEG7_9BASI</name>
<evidence type="ECO:0000256" key="2">
    <source>
        <dbReference type="ARBA" id="ARBA00023002"/>
    </source>
</evidence>
<dbReference type="InterPro" id="IPR036291">
    <property type="entry name" value="NAD(P)-bd_dom_sf"/>
</dbReference>
<accession>A0A165EEG7</accession>
<dbReference type="SUPFAM" id="SSF51735">
    <property type="entry name" value="NAD(P)-binding Rossmann-fold domains"/>
    <property type="match status" value="1"/>
</dbReference>
<dbReference type="InParanoid" id="A0A165EEG7"/>
<reference evidence="3 4" key="1">
    <citation type="journal article" date="2016" name="Mol. Biol. Evol.">
        <title>Comparative Genomics of Early-Diverging Mushroom-Forming Fungi Provides Insights into the Origins of Lignocellulose Decay Capabilities.</title>
        <authorList>
            <person name="Nagy L.G."/>
            <person name="Riley R."/>
            <person name="Tritt A."/>
            <person name="Adam C."/>
            <person name="Daum C."/>
            <person name="Floudas D."/>
            <person name="Sun H."/>
            <person name="Yadav J.S."/>
            <person name="Pangilinan J."/>
            <person name="Larsson K.H."/>
            <person name="Matsuura K."/>
            <person name="Barry K."/>
            <person name="Labutti K."/>
            <person name="Kuo R."/>
            <person name="Ohm R.A."/>
            <person name="Bhattacharya S.S."/>
            <person name="Shirouzu T."/>
            <person name="Yoshinaga Y."/>
            <person name="Martin F.M."/>
            <person name="Grigoriev I.V."/>
            <person name="Hibbett D.S."/>
        </authorList>
    </citation>
    <scope>NUCLEOTIDE SEQUENCE [LARGE SCALE GENOMIC DNA]</scope>
    <source>
        <strain evidence="3 4">HHB12733</strain>
    </source>
</reference>
<keyword evidence="2" id="KW-0560">Oxidoreductase</keyword>
<dbReference type="Pfam" id="PF00106">
    <property type="entry name" value="adh_short"/>
    <property type="match status" value="1"/>
</dbReference>
<dbReference type="Proteomes" id="UP000076842">
    <property type="component" value="Unassembled WGS sequence"/>
</dbReference>
<protein>
    <submittedName>
        <fullName evidence="3">NAD(P)-binding protein</fullName>
    </submittedName>
</protein>
<dbReference type="AlphaFoldDB" id="A0A165EEG7"/>
<organism evidence="3 4">
    <name type="scientific">Calocera cornea HHB12733</name>
    <dbReference type="NCBI Taxonomy" id="1353952"/>
    <lineage>
        <taxon>Eukaryota</taxon>
        <taxon>Fungi</taxon>
        <taxon>Dikarya</taxon>
        <taxon>Basidiomycota</taxon>
        <taxon>Agaricomycotina</taxon>
        <taxon>Dacrymycetes</taxon>
        <taxon>Dacrymycetales</taxon>
        <taxon>Dacrymycetaceae</taxon>
        <taxon>Calocera</taxon>
    </lineage>
</organism>
<dbReference type="OrthoDB" id="47007at2759"/>
<evidence type="ECO:0000256" key="1">
    <source>
        <dbReference type="ARBA" id="ARBA00006484"/>
    </source>
</evidence>
<dbReference type="GO" id="GO:0016491">
    <property type="term" value="F:oxidoreductase activity"/>
    <property type="evidence" value="ECO:0007669"/>
    <property type="project" value="UniProtKB-KW"/>
</dbReference>
<dbReference type="PRINTS" id="PR00081">
    <property type="entry name" value="GDHRDH"/>
</dbReference>
<proteinExistence type="inferred from homology"/>
<comment type="similarity">
    <text evidence="1">Belongs to the short-chain dehydrogenases/reductases (SDR) family.</text>
</comment>
<dbReference type="InterPro" id="IPR051019">
    <property type="entry name" value="VLCFA-Steroid_DH"/>
</dbReference>
<evidence type="ECO:0000313" key="3">
    <source>
        <dbReference type="EMBL" id="KZT54694.1"/>
    </source>
</evidence>